<sequence>MHVETETQLNQAVPNHDTAVDTFHSAEADARLLVGIFVHHFKLLTGESLLTSKLSAIWYEKQRSPQDLVQGLAYAKMQEWLTPLGEAFRLTEAGYTAAC</sequence>
<name>A0A1G9CSG8_9PROT</name>
<dbReference type="RefSeq" id="WP_091471620.1">
    <property type="nucleotide sequence ID" value="NZ_FNFX01000003.1"/>
</dbReference>
<keyword evidence="2" id="KW-1185">Reference proteome</keyword>
<protein>
    <submittedName>
        <fullName evidence="1">Uncharacterized protein</fullName>
    </submittedName>
</protein>
<evidence type="ECO:0000313" key="2">
    <source>
        <dbReference type="Proteomes" id="UP000198629"/>
    </source>
</evidence>
<organism evidence="1 2">
    <name type="scientific">Methylophilus rhizosphaerae</name>
    <dbReference type="NCBI Taxonomy" id="492660"/>
    <lineage>
        <taxon>Bacteria</taxon>
        <taxon>Pseudomonadati</taxon>
        <taxon>Pseudomonadota</taxon>
        <taxon>Betaproteobacteria</taxon>
        <taxon>Nitrosomonadales</taxon>
        <taxon>Methylophilaceae</taxon>
        <taxon>Methylophilus</taxon>
    </lineage>
</organism>
<proteinExistence type="predicted"/>
<dbReference type="Proteomes" id="UP000198629">
    <property type="component" value="Unassembled WGS sequence"/>
</dbReference>
<dbReference type="AlphaFoldDB" id="A0A1G9CSG8"/>
<reference evidence="2" key="1">
    <citation type="submission" date="2016-10" db="EMBL/GenBank/DDBJ databases">
        <authorList>
            <person name="Varghese N."/>
            <person name="Submissions S."/>
        </authorList>
    </citation>
    <scope>NUCLEOTIDE SEQUENCE [LARGE SCALE GENOMIC DNA]</scope>
    <source>
        <strain evidence="2">CBMB127</strain>
    </source>
</reference>
<dbReference type="STRING" id="492660.SAMN05192566_1602"/>
<dbReference type="EMBL" id="FNFX01000003">
    <property type="protein sequence ID" value="SDK54582.1"/>
    <property type="molecule type" value="Genomic_DNA"/>
</dbReference>
<dbReference type="OrthoDB" id="8537637at2"/>
<accession>A0A1G9CSG8</accession>
<gene>
    <name evidence="1" type="ORF">SAMN05192566_1602</name>
</gene>
<evidence type="ECO:0000313" key="1">
    <source>
        <dbReference type="EMBL" id="SDK54582.1"/>
    </source>
</evidence>